<dbReference type="RefSeq" id="WP_120728784.1">
    <property type="nucleotide sequence ID" value="NZ_RBAK01000004.1"/>
</dbReference>
<gene>
    <name evidence="1" type="ORF">D7223_13865</name>
</gene>
<protein>
    <submittedName>
        <fullName evidence="1">Uncharacterized protein</fullName>
    </submittedName>
</protein>
<accession>A0A3A9ZJ74</accession>
<dbReference type="Proteomes" id="UP000281726">
    <property type="component" value="Unassembled WGS sequence"/>
</dbReference>
<organism evidence="1 2">
    <name type="scientific">Micromonospora endolithica</name>
    <dbReference type="NCBI Taxonomy" id="230091"/>
    <lineage>
        <taxon>Bacteria</taxon>
        <taxon>Bacillati</taxon>
        <taxon>Actinomycetota</taxon>
        <taxon>Actinomycetes</taxon>
        <taxon>Micromonosporales</taxon>
        <taxon>Micromonosporaceae</taxon>
        <taxon>Micromonospora</taxon>
    </lineage>
</organism>
<evidence type="ECO:0000313" key="2">
    <source>
        <dbReference type="Proteomes" id="UP000281726"/>
    </source>
</evidence>
<dbReference type="EMBL" id="RBAK01000004">
    <property type="protein sequence ID" value="RKN47824.1"/>
    <property type="molecule type" value="Genomic_DNA"/>
</dbReference>
<dbReference type="AlphaFoldDB" id="A0A3A9ZJ74"/>
<keyword evidence="2" id="KW-1185">Reference proteome</keyword>
<sequence>MVFDWYGAGPRPASGVPTAGWTALEWDLWSAGRHRSAVTRRRGPAASVATAAGDVVGRWLPAIRPGRPEALAALTAVDAGRHTGAGGPVPAARLAYLLGGLSALAGLGSLLDPFVVTMDVSGLPQGLWWCGSDGGPPRTGVRLVPVRAPAQWPLRVARRLTPDGFGQGVAPALVLWRVTWPDVLDPYQAGALLDVYRDLGAAQFSARLLAREAALVGVPTQVLPADADLRDVDWPPQRWGVVGGFAVGLAPAGRASAAGDCDAVPTVERRRRT</sequence>
<proteinExistence type="predicted"/>
<comment type="caution">
    <text evidence="1">The sequence shown here is derived from an EMBL/GenBank/DDBJ whole genome shotgun (WGS) entry which is preliminary data.</text>
</comment>
<name>A0A3A9ZJ74_9ACTN</name>
<reference evidence="1 2" key="1">
    <citation type="journal article" date="2004" name="Syst. Appl. Microbiol.">
        <title>Cryptoendolithic actinomycetes from antarctic sandstone rock samples: Micromonospora endolithica sp. nov. and two isolates related to Micromonospora coerulea Jensen 1932.</title>
        <authorList>
            <person name="Hirsch P."/>
            <person name="Mevs U."/>
            <person name="Kroppenstedt R.M."/>
            <person name="Schumann P."/>
            <person name="Stackebrandt E."/>
        </authorList>
    </citation>
    <scope>NUCLEOTIDE SEQUENCE [LARGE SCALE GENOMIC DNA]</scope>
    <source>
        <strain evidence="1 2">JCM 12677</strain>
    </source>
</reference>
<evidence type="ECO:0000313" key="1">
    <source>
        <dbReference type="EMBL" id="RKN47824.1"/>
    </source>
</evidence>